<feature type="transmembrane region" description="Helical" evidence="1">
    <location>
        <begin position="45"/>
        <end position="70"/>
    </location>
</feature>
<dbReference type="Proteomes" id="UP000313359">
    <property type="component" value="Unassembled WGS sequence"/>
</dbReference>
<feature type="transmembrane region" description="Helical" evidence="1">
    <location>
        <begin position="244"/>
        <end position="264"/>
    </location>
</feature>
<dbReference type="EMBL" id="ML122315">
    <property type="protein sequence ID" value="RPD53783.1"/>
    <property type="molecule type" value="Genomic_DNA"/>
</dbReference>
<gene>
    <name evidence="2" type="ORF">L227DRAFT_581036</name>
</gene>
<evidence type="ECO:0000313" key="2">
    <source>
        <dbReference type="EMBL" id="RPD53783.1"/>
    </source>
</evidence>
<keyword evidence="1" id="KW-0812">Transmembrane</keyword>
<organism evidence="2 3">
    <name type="scientific">Lentinus tigrinus ALCF2SS1-6</name>
    <dbReference type="NCBI Taxonomy" id="1328759"/>
    <lineage>
        <taxon>Eukaryota</taxon>
        <taxon>Fungi</taxon>
        <taxon>Dikarya</taxon>
        <taxon>Basidiomycota</taxon>
        <taxon>Agaricomycotina</taxon>
        <taxon>Agaricomycetes</taxon>
        <taxon>Polyporales</taxon>
        <taxon>Polyporaceae</taxon>
        <taxon>Lentinus</taxon>
    </lineage>
</organism>
<proteinExistence type="predicted"/>
<feature type="transmembrane region" description="Helical" evidence="1">
    <location>
        <begin position="77"/>
        <end position="99"/>
    </location>
</feature>
<name>A0A5C2RQF3_9APHY</name>
<accession>A0A5C2RQF3</accession>
<evidence type="ECO:0000256" key="1">
    <source>
        <dbReference type="SAM" id="Phobius"/>
    </source>
</evidence>
<feature type="transmembrane region" description="Helical" evidence="1">
    <location>
        <begin position="276"/>
        <end position="297"/>
    </location>
</feature>
<keyword evidence="1" id="KW-0472">Membrane</keyword>
<keyword evidence="3" id="KW-1185">Reference proteome</keyword>
<reference evidence="2" key="1">
    <citation type="journal article" date="2018" name="Genome Biol. Evol.">
        <title>Genomics and development of Lentinus tigrinus, a white-rot wood-decaying mushroom with dimorphic fruiting bodies.</title>
        <authorList>
            <person name="Wu B."/>
            <person name="Xu Z."/>
            <person name="Knudson A."/>
            <person name="Carlson A."/>
            <person name="Chen N."/>
            <person name="Kovaka S."/>
            <person name="LaButti K."/>
            <person name="Lipzen A."/>
            <person name="Pennachio C."/>
            <person name="Riley R."/>
            <person name="Schakwitz W."/>
            <person name="Umezawa K."/>
            <person name="Ohm R.A."/>
            <person name="Grigoriev I.V."/>
            <person name="Nagy L.G."/>
            <person name="Gibbons J."/>
            <person name="Hibbett D."/>
        </authorList>
    </citation>
    <scope>NUCLEOTIDE SEQUENCE [LARGE SCALE GENOMIC DNA]</scope>
    <source>
        <strain evidence="2">ALCF2SS1-6</strain>
    </source>
</reference>
<keyword evidence="1" id="KW-1133">Transmembrane helix</keyword>
<feature type="transmembrane region" description="Helical" evidence="1">
    <location>
        <begin position="309"/>
        <end position="335"/>
    </location>
</feature>
<feature type="transmembrane region" description="Helical" evidence="1">
    <location>
        <begin position="191"/>
        <end position="208"/>
    </location>
</feature>
<protein>
    <submittedName>
        <fullName evidence="2">Uncharacterized protein</fullName>
    </submittedName>
</protein>
<sequence>MDGTESALTWDRDGSRLKEIDSIVVSLANHGRALYPWWHNLGRTLIEVTTLTSALGFFTLLTGILIYLVVRRRVKELYIASAIWIVPQWVSVATAWMTALSQAAQQYALLGSYIPAISTGTFTVAVRLGGSHVKNGQGDIYSQIKPAYTGHGCVGAALHAAKSLMSEGALCIVVLFFVLPEFGHRRAMRGVVIAPFLAACVSAALNVTKLCSPREAVVLESSMAVKRIWEIFEPRGMDPVTTTLTRLCHIVLLFTLVLWAWKHWRSLYAILNSYGSLRAFLVLNVIPLAAIAVVQYFKSGSPRESPAWAFALISAADSFMLPLMGMWPGLVFIIYRLRMPDDILPIVRGKDASVAGGSQLLEKSDDLWNI</sequence>
<evidence type="ECO:0000313" key="3">
    <source>
        <dbReference type="Proteomes" id="UP000313359"/>
    </source>
</evidence>
<dbReference type="AlphaFoldDB" id="A0A5C2RQF3"/>
<dbReference type="OrthoDB" id="2739873at2759"/>